<dbReference type="SUPFAM" id="SSF51735">
    <property type="entry name" value="NAD(P)-binding Rossmann-fold domains"/>
    <property type="match status" value="1"/>
</dbReference>
<feature type="domain" description="Semialdehyde dehydrogenase NAD-binding" evidence="4">
    <location>
        <begin position="6"/>
        <end position="119"/>
    </location>
</feature>
<dbReference type="InterPro" id="IPR003361">
    <property type="entry name" value="Acetaldehyde_dehydrogenase"/>
</dbReference>
<keyword evidence="3" id="KW-0058">Aromatic hydrocarbons catabolism</keyword>
<proteinExistence type="inferred from homology"/>
<dbReference type="InterPro" id="IPR000534">
    <property type="entry name" value="Semialdehyde_DH_NAD-bd"/>
</dbReference>
<dbReference type="Pfam" id="PF01118">
    <property type="entry name" value="Semialdhyde_dh"/>
    <property type="match status" value="1"/>
</dbReference>
<comment type="similarity">
    <text evidence="1 3">Belongs to the acetaldehyde dehydrogenase family.</text>
</comment>
<accession>A0A0A2WQT2</accession>
<feature type="binding site" evidence="3">
    <location>
        <begin position="12"/>
        <end position="15"/>
    </location>
    <ligand>
        <name>NAD(+)</name>
        <dbReference type="ChEBI" id="CHEBI:57540"/>
    </ligand>
</feature>
<dbReference type="EMBL" id="JPSL02000036">
    <property type="protein sequence ID" value="KGQ22148.2"/>
    <property type="molecule type" value="Genomic_DNA"/>
</dbReference>
<dbReference type="Gene3D" id="3.40.50.720">
    <property type="entry name" value="NAD(P)-binding Rossmann-like Domain"/>
    <property type="match status" value="1"/>
</dbReference>
<comment type="caution">
    <text evidence="5">The sequence shown here is derived from an EMBL/GenBank/DDBJ whole genome shotgun (WGS) entry which is preliminary data.</text>
</comment>
<dbReference type="Pfam" id="PF09290">
    <property type="entry name" value="AcetDehyd-dimer"/>
    <property type="match status" value="1"/>
</dbReference>
<dbReference type="OrthoDB" id="9783105at2"/>
<dbReference type="SUPFAM" id="SSF55347">
    <property type="entry name" value="Glyceraldehyde-3-phosphate dehydrogenase-like, C-terminal domain"/>
    <property type="match status" value="1"/>
</dbReference>
<evidence type="ECO:0000259" key="4">
    <source>
        <dbReference type="SMART" id="SM00859"/>
    </source>
</evidence>
<feature type="active site" description="Acyl-thioester intermediate" evidence="3">
    <location>
        <position position="127"/>
    </location>
</feature>
<dbReference type="GO" id="GO:0008774">
    <property type="term" value="F:acetaldehyde dehydrogenase (acetylating) activity"/>
    <property type="evidence" value="ECO:0007669"/>
    <property type="project" value="UniProtKB-UniRule"/>
</dbReference>
<feature type="binding site" evidence="3">
    <location>
        <position position="278"/>
    </location>
    <ligand>
        <name>NAD(+)</name>
        <dbReference type="ChEBI" id="CHEBI:57540"/>
    </ligand>
</feature>
<dbReference type="STRING" id="276.THFILI_01600"/>
<keyword evidence="6" id="KW-1185">Reference proteome</keyword>
<evidence type="ECO:0000256" key="3">
    <source>
        <dbReference type="HAMAP-Rule" id="MF_01657"/>
    </source>
</evidence>
<sequence>MADKVKVAILGSGNIGTDLMYKLLKDPGHMELVALVGIDPNSEGLARARALGLEASHEGIKYILERPEIRIVFDATSAKAHVRHAKLLREAGKIAIDLTPAARGPYVVPPVNLKAHLDKDNVNLITCGGQATIPLVYAVHRVAPVLYAEMVSTVASRSAGPGTRQNIDEFTFTTARGLEAIGGARRGKAIIILNPAEPPILMTNTVRVIPEDEGFDRERVVQSVRAMESEVQAYVPGYRLKADPVFERLPTPWGERTVVSLLLEVEGAGDYLPKYAGNLDIMTASARRVGEVFAQHLLGKPLEEVVA</sequence>
<dbReference type="InterPro" id="IPR015426">
    <property type="entry name" value="Acetylaldehyde_DH_C"/>
</dbReference>
<dbReference type="EC" id="1.2.1.10" evidence="3"/>
<dbReference type="HAMAP" id="MF_01657">
    <property type="entry name" value="Ac_ald_DH_ac"/>
    <property type="match status" value="1"/>
</dbReference>
<feature type="binding site" evidence="3">
    <location>
        <begin position="158"/>
        <end position="166"/>
    </location>
    <ligand>
        <name>NAD(+)</name>
        <dbReference type="ChEBI" id="CHEBI:57540"/>
    </ligand>
</feature>
<evidence type="ECO:0000313" key="5">
    <source>
        <dbReference type="EMBL" id="KGQ22148.2"/>
    </source>
</evidence>
<evidence type="ECO:0000313" key="6">
    <source>
        <dbReference type="Proteomes" id="UP000030364"/>
    </source>
</evidence>
<evidence type="ECO:0000256" key="2">
    <source>
        <dbReference type="ARBA" id="ARBA00023027"/>
    </source>
</evidence>
<dbReference type="NCBIfam" id="TIGR03215">
    <property type="entry name" value="ac_ald_DH_ac"/>
    <property type="match status" value="1"/>
</dbReference>
<protein>
    <recommendedName>
        <fullName evidence="3">Acetaldehyde dehydrogenase</fullName>
        <ecNumber evidence="3">1.2.1.10</ecNumber>
    </recommendedName>
    <alternativeName>
        <fullName evidence="3">Acetaldehyde dehydrogenase [acetylating]</fullName>
    </alternativeName>
</protein>
<keyword evidence="3" id="KW-0560">Oxidoreductase</keyword>
<dbReference type="InterPro" id="IPR036291">
    <property type="entry name" value="NAD(P)-bd_dom_sf"/>
</dbReference>
<gene>
    <name evidence="5" type="ORF">THFILI_01600</name>
</gene>
<dbReference type="PIRSF" id="PIRSF015689">
    <property type="entry name" value="Actaldh_dh_actl"/>
    <property type="match status" value="1"/>
</dbReference>
<dbReference type="Gene3D" id="3.30.360.10">
    <property type="entry name" value="Dihydrodipicolinate Reductase, domain 2"/>
    <property type="match status" value="1"/>
</dbReference>
<dbReference type="NCBIfam" id="NF006157">
    <property type="entry name" value="PRK08300.1"/>
    <property type="match status" value="1"/>
</dbReference>
<dbReference type="Proteomes" id="UP000030364">
    <property type="component" value="Unassembled WGS sequence"/>
</dbReference>
<dbReference type="GO" id="GO:0051287">
    <property type="term" value="F:NAD binding"/>
    <property type="evidence" value="ECO:0007669"/>
    <property type="project" value="UniProtKB-UniRule"/>
</dbReference>
<comment type="catalytic activity">
    <reaction evidence="3">
        <text>acetaldehyde + NAD(+) + CoA = acetyl-CoA + NADH + H(+)</text>
        <dbReference type="Rhea" id="RHEA:23288"/>
        <dbReference type="ChEBI" id="CHEBI:15343"/>
        <dbReference type="ChEBI" id="CHEBI:15378"/>
        <dbReference type="ChEBI" id="CHEBI:57287"/>
        <dbReference type="ChEBI" id="CHEBI:57288"/>
        <dbReference type="ChEBI" id="CHEBI:57540"/>
        <dbReference type="ChEBI" id="CHEBI:57945"/>
        <dbReference type="EC" id="1.2.1.10"/>
    </reaction>
</comment>
<name>A0A0A2WQT2_THEFI</name>
<evidence type="ECO:0000256" key="1">
    <source>
        <dbReference type="ARBA" id="ARBA00009244"/>
    </source>
</evidence>
<dbReference type="AlphaFoldDB" id="A0A0A2WQT2"/>
<dbReference type="CDD" id="cd23933">
    <property type="entry name" value="ALDH_C"/>
    <property type="match status" value="1"/>
</dbReference>
<organism evidence="5 6">
    <name type="scientific">Thermus filiformis</name>
    <dbReference type="NCBI Taxonomy" id="276"/>
    <lineage>
        <taxon>Bacteria</taxon>
        <taxon>Thermotogati</taxon>
        <taxon>Deinococcota</taxon>
        <taxon>Deinococci</taxon>
        <taxon>Thermales</taxon>
        <taxon>Thermaceae</taxon>
        <taxon>Thermus</taxon>
    </lineage>
</organism>
<reference evidence="5 6" key="1">
    <citation type="journal article" date="2015" name="Genome Announc.">
        <title>Draft Genome Sequence of the Thermophile Thermus filiformis ATCC 43280, Producer of Carotenoid-(Di)glucoside-Branched Fatty Acid (Di)esters and Source of Hyperthermostable Enzymes of Biotechnological Interest.</title>
        <authorList>
            <person name="Mandelli F."/>
            <person name="Oliveira Ramires B."/>
            <person name="Couger M.B."/>
            <person name="Paixao D.A."/>
            <person name="Camilo C.M."/>
            <person name="Polikarpov I."/>
            <person name="Prade R."/>
            <person name="Riano-Pachon D.M."/>
            <person name="Squina F.M."/>
        </authorList>
    </citation>
    <scope>NUCLEOTIDE SEQUENCE [LARGE SCALE GENOMIC DNA]</scope>
    <source>
        <strain evidence="5 6">ATCC 43280</strain>
    </source>
</reference>
<keyword evidence="2 3" id="KW-0520">NAD</keyword>
<dbReference type="SMART" id="SM00859">
    <property type="entry name" value="Semialdhyde_dh"/>
    <property type="match status" value="1"/>
</dbReference>